<name>A0A318UAW5_9SPHI</name>
<dbReference type="InterPro" id="IPR015077">
    <property type="entry name" value="DUF1858"/>
</dbReference>
<dbReference type="SUPFAM" id="SSF64307">
    <property type="entry name" value="SirA-like"/>
    <property type="match status" value="1"/>
</dbReference>
<dbReference type="InterPro" id="IPR018720">
    <property type="entry name" value="DUF2249"/>
</dbReference>
<gene>
    <name evidence="3" type="ORF">B0O44_10825</name>
</gene>
<dbReference type="EMBL" id="QKLU01000008">
    <property type="protein sequence ID" value="PYF70599.1"/>
    <property type="molecule type" value="Genomic_DNA"/>
</dbReference>
<protein>
    <submittedName>
        <fullName evidence="3">Uncharacterized protein DUF2249</fullName>
    </submittedName>
</protein>
<evidence type="ECO:0000259" key="1">
    <source>
        <dbReference type="Pfam" id="PF08984"/>
    </source>
</evidence>
<feature type="domain" description="DUF1858" evidence="1">
    <location>
        <begin position="3"/>
        <end position="63"/>
    </location>
</feature>
<dbReference type="OrthoDB" id="128918at2"/>
<dbReference type="InterPro" id="IPR038062">
    <property type="entry name" value="ScdA-like_N_sf"/>
</dbReference>
<sequence length="271" mass="31499">MKINSNTRIKVLLDADQEKVIDALVDLNTNFSKLRNPLLRNLLARRVTIADACKVGKCTVEDFLKSMKQIGFVIDETIEKTNATEENLIDFSRPATLLELDARSFLQQNKDPLKDILQMTTQMRIGDRLKIINSFEPVPLIHLLADRGFLHHTEHIEDKLVVTWFEKTTAASVLVELPPEYQQDNEQVLFEKIFQGVAKNKIKYIDVRHLEMPQPMMQIIENIQDLKDDELLYVYHKKSPVYLLPELKKRGLMFVLNHKSPTELDMLIYRS</sequence>
<feature type="domain" description="DUF2249" evidence="2">
    <location>
        <begin position="99"/>
        <end position="166"/>
    </location>
</feature>
<dbReference type="AlphaFoldDB" id="A0A318UAW5"/>
<dbReference type="Pfam" id="PF10006">
    <property type="entry name" value="DUF2249"/>
    <property type="match status" value="2"/>
</dbReference>
<dbReference type="Proteomes" id="UP000248198">
    <property type="component" value="Unassembled WGS sequence"/>
</dbReference>
<evidence type="ECO:0000259" key="2">
    <source>
        <dbReference type="Pfam" id="PF10006"/>
    </source>
</evidence>
<reference evidence="3 4" key="1">
    <citation type="submission" date="2018-06" db="EMBL/GenBank/DDBJ databases">
        <title>Genomic Encyclopedia of Archaeal and Bacterial Type Strains, Phase II (KMG-II): from individual species to whole genera.</title>
        <authorList>
            <person name="Goeker M."/>
        </authorList>
    </citation>
    <scope>NUCLEOTIDE SEQUENCE [LARGE SCALE GENOMIC DNA]</scope>
    <source>
        <strain evidence="3 4">DSM 27372</strain>
    </source>
</reference>
<evidence type="ECO:0000313" key="3">
    <source>
        <dbReference type="EMBL" id="PYF70599.1"/>
    </source>
</evidence>
<comment type="caution">
    <text evidence="3">The sequence shown here is derived from an EMBL/GenBank/DDBJ whole genome shotgun (WGS) entry which is preliminary data.</text>
</comment>
<dbReference type="RefSeq" id="WP_110833829.1">
    <property type="nucleotide sequence ID" value="NZ_QKLU01000008.1"/>
</dbReference>
<dbReference type="Pfam" id="PF08984">
    <property type="entry name" value="DUF1858"/>
    <property type="match status" value="1"/>
</dbReference>
<dbReference type="SUPFAM" id="SSF140683">
    <property type="entry name" value="SP0561-like"/>
    <property type="match status" value="1"/>
</dbReference>
<accession>A0A318UAW5</accession>
<feature type="domain" description="DUF2249" evidence="2">
    <location>
        <begin position="205"/>
        <end position="252"/>
    </location>
</feature>
<organism evidence="3 4">
    <name type="scientific">Pedobacter nutrimenti</name>
    <dbReference type="NCBI Taxonomy" id="1241337"/>
    <lineage>
        <taxon>Bacteria</taxon>
        <taxon>Pseudomonadati</taxon>
        <taxon>Bacteroidota</taxon>
        <taxon>Sphingobacteriia</taxon>
        <taxon>Sphingobacteriales</taxon>
        <taxon>Sphingobacteriaceae</taxon>
        <taxon>Pedobacter</taxon>
    </lineage>
</organism>
<proteinExistence type="predicted"/>
<evidence type="ECO:0000313" key="4">
    <source>
        <dbReference type="Proteomes" id="UP000248198"/>
    </source>
</evidence>
<dbReference type="Gene3D" id="1.10.3910.10">
    <property type="entry name" value="SP0561-like"/>
    <property type="match status" value="1"/>
</dbReference>
<dbReference type="InterPro" id="IPR036868">
    <property type="entry name" value="TusA-like_sf"/>
</dbReference>
<keyword evidence="4" id="KW-1185">Reference proteome</keyword>